<dbReference type="InterPro" id="IPR036822">
    <property type="entry name" value="CutC-like_dom_sf"/>
</dbReference>
<name>A0A3S3SWX9_9SPHI</name>
<dbReference type="SUPFAM" id="SSF110395">
    <property type="entry name" value="CutC-like"/>
    <property type="match status" value="1"/>
</dbReference>
<dbReference type="RefSeq" id="WP_113645982.1">
    <property type="nucleotide sequence ID" value="NZ_QMHN01000001.1"/>
</dbReference>
<dbReference type="EMBL" id="SAYW01000001">
    <property type="protein sequence ID" value="RWU10488.1"/>
    <property type="molecule type" value="Genomic_DNA"/>
</dbReference>
<dbReference type="InterPro" id="IPR005627">
    <property type="entry name" value="CutC-like"/>
</dbReference>
<gene>
    <name evidence="2" type="primary">cutC</name>
    <name evidence="3" type="ORF">DPV69_03895</name>
</gene>
<keyword evidence="4" id="KW-1185">Reference proteome</keyword>
<evidence type="ECO:0000256" key="1">
    <source>
        <dbReference type="ARBA" id="ARBA00007768"/>
    </source>
</evidence>
<evidence type="ECO:0000256" key="2">
    <source>
        <dbReference type="HAMAP-Rule" id="MF_00795"/>
    </source>
</evidence>
<dbReference type="GO" id="GO:0005737">
    <property type="term" value="C:cytoplasm"/>
    <property type="evidence" value="ECO:0007669"/>
    <property type="project" value="UniProtKB-SubCell"/>
</dbReference>
<keyword evidence="2" id="KW-0963">Cytoplasm</keyword>
<protein>
    <recommendedName>
        <fullName evidence="2">PF03932 family protein CutC</fullName>
    </recommendedName>
</protein>
<organism evidence="3 4">
    <name type="scientific">Pedobacter chitinilyticus</name>
    <dbReference type="NCBI Taxonomy" id="2233776"/>
    <lineage>
        <taxon>Bacteria</taxon>
        <taxon>Pseudomonadati</taxon>
        <taxon>Bacteroidota</taxon>
        <taxon>Sphingobacteriia</taxon>
        <taxon>Sphingobacteriales</taxon>
        <taxon>Sphingobacteriaceae</taxon>
        <taxon>Pedobacter</taxon>
    </lineage>
</organism>
<dbReference type="Gene3D" id="3.20.20.380">
    <property type="entry name" value="Copper homeostasis (CutC) domain"/>
    <property type="match status" value="1"/>
</dbReference>
<dbReference type="Pfam" id="PF03932">
    <property type="entry name" value="CutC"/>
    <property type="match status" value="1"/>
</dbReference>
<dbReference type="PANTHER" id="PTHR12598">
    <property type="entry name" value="COPPER HOMEOSTASIS PROTEIN CUTC"/>
    <property type="match status" value="1"/>
</dbReference>
<comment type="caution">
    <text evidence="3">The sequence shown here is derived from an EMBL/GenBank/DDBJ whole genome shotgun (WGS) entry which is preliminary data.</text>
</comment>
<comment type="caution">
    <text evidence="2">Once thought to be involved in copper homeostasis, experiments in E.coli have shown this is not the case.</text>
</comment>
<dbReference type="Proteomes" id="UP000284120">
    <property type="component" value="Unassembled WGS sequence"/>
</dbReference>
<dbReference type="GO" id="GO:0005507">
    <property type="term" value="F:copper ion binding"/>
    <property type="evidence" value="ECO:0007669"/>
    <property type="project" value="TreeGrafter"/>
</dbReference>
<reference evidence="3 4" key="1">
    <citation type="submission" date="2018-06" db="EMBL/GenBank/DDBJ databases">
        <title>Pedobacter endophyticus sp. nov., an endophytic bacterium isolated from a leaf of Triticum aestivum.</title>
        <authorList>
            <person name="Zhang L."/>
        </authorList>
    </citation>
    <scope>NUCLEOTIDE SEQUENCE [LARGE SCALE GENOMIC DNA]</scope>
    <source>
        <strain evidence="3 4">CM134L-2</strain>
    </source>
</reference>
<sequence>MNHNNKSPFRGLGLEICANSIESAIAAEKGGADRIELCANLGEGGTTPSYGQIKWCMENLGLEVWPLIRPRGGDFLYTDAEFECLLEDISFCKQIGCHGIVTGILDKDGNVDETRCRQIIAMASPMPVAFHRAFDMSQNLKESLEAIIALGFVRILTSGGKANAEIGTNEIAQLVLQANGRIEIMPGAGINSDNLLEIAKITGARCFHTTAKDKFASKMIFQNAIGKMGNKDSDEFSYDQTDLDKVKVLKETLNSL</sequence>
<comment type="subcellular location">
    <subcellularLocation>
        <location evidence="2">Cytoplasm</location>
    </subcellularLocation>
</comment>
<dbReference type="PANTHER" id="PTHR12598:SF0">
    <property type="entry name" value="COPPER HOMEOSTASIS PROTEIN CUTC HOMOLOG"/>
    <property type="match status" value="1"/>
</dbReference>
<dbReference type="HAMAP" id="MF_00795">
    <property type="entry name" value="CutC"/>
    <property type="match status" value="1"/>
</dbReference>
<comment type="similarity">
    <text evidence="1 2">Belongs to the CutC family.</text>
</comment>
<accession>A0A3S3SWX9</accession>
<proteinExistence type="inferred from homology"/>
<evidence type="ECO:0000313" key="4">
    <source>
        <dbReference type="Proteomes" id="UP000284120"/>
    </source>
</evidence>
<dbReference type="AlphaFoldDB" id="A0A3S3SWX9"/>
<dbReference type="FunFam" id="3.20.20.380:FF:000001">
    <property type="entry name" value="Copper homeostasis protein CutC"/>
    <property type="match status" value="1"/>
</dbReference>
<evidence type="ECO:0000313" key="3">
    <source>
        <dbReference type="EMBL" id="RWU10488.1"/>
    </source>
</evidence>
<dbReference type="OrthoDB" id="9815677at2"/>